<dbReference type="AlphaFoldDB" id="A0A1X7ISM5"/>
<keyword evidence="4" id="KW-1185">Reference proteome</keyword>
<reference evidence="4" key="1">
    <citation type="submission" date="2017-04" db="EMBL/GenBank/DDBJ databases">
        <authorList>
            <person name="Varghese N."/>
            <person name="Submissions S."/>
        </authorList>
    </citation>
    <scope>NUCLEOTIDE SEQUENCE [LARGE SCALE GENOMIC DNA]</scope>
    <source>
        <strain evidence="4">VDS</strain>
    </source>
</reference>
<accession>A0A1X7ISM5</accession>
<name>A0A1X7ISM5_9CORY</name>
<dbReference type="STRING" id="1610489.SAMN06295981_0936"/>
<dbReference type="OrthoDB" id="3797035at2"/>
<evidence type="ECO:0000313" key="3">
    <source>
        <dbReference type="EMBL" id="SMG18111.1"/>
    </source>
</evidence>
<keyword evidence="2" id="KW-0732">Signal</keyword>
<keyword evidence="1" id="KW-0812">Transmembrane</keyword>
<gene>
    <name evidence="3" type="ORF">SAMN06295981_0936</name>
</gene>
<keyword evidence="1" id="KW-1133">Transmembrane helix</keyword>
<evidence type="ECO:0000256" key="2">
    <source>
        <dbReference type="SAM" id="SignalP"/>
    </source>
</evidence>
<feature type="chain" id="PRO_5010866557" description="Secreted protein" evidence="2">
    <location>
        <begin position="21"/>
        <end position="781"/>
    </location>
</feature>
<proteinExistence type="predicted"/>
<evidence type="ECO:0008006" key="5">
    <source>
        <dbReference type="Google" id="ProtNLM"/>
    </source>
</evidence>
<feature type="transmembrane region" description="Helical" evidence="1">
    <location>
        <begin position="750"/>
        <end position="771"/>
    </location>
</feature>
<dbReference type="Proteomes" id="UP000193309">
    <property type="component" value="Unassembled WGS sequence"/>
</dbReference>
<dbReference type="EMBL" id="FXAR01000002">
    <property type="protein sequence ID" value="SMG18111.1"/>
    <property type="molecule type" value="Genomic_DNA"/>
</dbReference>
<evidence type="ECO:0000256" key="1">
    <source>
        <dbReference type="SAM" id="Phobius"/>
    </source>
</evidence>
<organism evidence="3 4">
    <name type="scientific">Corynebacterium pollutisoli</name>
    <dbReference type="NCBI Taxonomy" id="1610489"/>
    <lineage>
        <taxon>Bacteria</taxon>
        <taxon>Bacillati</taxon>
        <taxon>Actinomycetota</taxon>
        <taxon>Actinomycetes</taxon>
        <taxon>Mycobacteriales</taxon>
        <taxon>Corynebacteriaceae</taxon>
        <taxon>Corynebacterium</taxon>
    </lineage>
</organism>
<feature type="signal peptide" evidence="2">
    <location>
        <begin position="1"/>
        <end position="20"/>
    </location>
</feature>
<keyword evidence="1" id="KW-0472">Membrane</keyword>
<evidence type="ECO:0000313" key="4">
    <source>
        <dbReference type="Proteomes" id="UP000193309"/>
    </source>
</evidence>
<dbReference type="RefSeq" id="WP_143337519.1">
    <property type="nucleotide sequence ID" value="NZ_FXAR01000002.1"/>
</dbReference>
<sequence length="781" mass="82762">MRRAVAAGLAVACLSTPALAAPTPYDPETADQWVNPMARGDEAGDITVDITQAPDSVSEGDSLRLQLTVANSSEEAASLTLSTRRGDPTWDVAGARRALALDASAYPWFGPTVDVEVGPGERREVPLELPAEFLPVGTWPLMVTAGENTERMLVTVTADAEEEQQTPGLTVLLPLTSRLDIVPGETGEAPEEAPLILGSEHLAGQIAPGGRLSELLDIYAAEERGTCLAVDPALVDTVSRMSRGYTVAQSRPSLITTKQRLRDSWFTDDDPEPGAPGRGAADAAAWLERLQGAGCVVALPWADADIDAVARTEDEWLFREATQRGTEVLREELGVEPVPNVVIPSSGYITEQAAPSLGWADQSVPVDQAWEASVATREPQITDNALESPVIPDHAGAPTPAQPVRAIVADNSVWGVPQSGAHAHLAPGVTATTFPAALGSLLAATGPAPQTTGYSNPDWRFDYRLDSVTARAITAGSALRLAVAEETLPAEWAQSPEPVLAVPAPRLDAATARTLVSTVTELYDARAARPVPLAEAVTAPLLDPVGPPAVGVTRFGSPWSDPSAVSDTEVLRAAQQTRYTDDLTRMMVNDPVINLTRYDFTLPLRRDVLMALSGTSRSSLATNRDAVEATNGRLDANRRTLQELRGSVALFPPGNVYTRASESSPLLIVAGNGLPLPVDAELAYTGPEGTVLTAHGPVHIPAYGSITVQLTADLPEDEDQSQLSLWLATRDGSPISTPVEITVQTRAGIVGTYGIALLVVVGLSLALLFRVGRHRRRRQRP</sequence>
<protein>
    <recommendedName>
        <fullName evidence="5">Secreted protein</fullName>
    </recommendedName>
</protein>